<accession>A0AAE1DU16</accession>
<keyword evidence="8 9" id="KW-0807">Transducer</keyword>
<dbReference type="PROSITE" id="PS00237">
    <property type="entry name" value="G_PROTEIN_RECEP_F1_1"/>
    <property type="match status" value="1"/>
</dbReference>
<dbReference type="Gene3D" id="1.20.1070.10">
    <property type="entry name" value="Rhodopsin 7-helix transmembrane proteins"/>
    <property type="match status" value="1"/>
</dbReference>
<dbReference type="InterPro" id="IPR017452">
    <property type="entry name" value="GPCR_Rhodpsn_7TM"/>
</dbReference>
<feature type="transmembrane region" description="Helical" evidence="10">
    <location>
        <begin position="302"/>
        <end position="322"/>
    </location>
</feature>
<reference evidence="12" key="1">
    <citation type="journal article" date="2023" name="G3 (Bethesda)">
        <title>A reference genome for the long-term kleptoplast-retaining sea slug Elysia crispata morphotype clarki.</title>
        <authorList>
            <person name="Eastman K.E."/>
            <person name="Pendleton A.L."/>
            <person name="Shaikh M.A."/>
            <person name="Suttiyut T."/>
            <person name="Ogas R."/>
            <person name="Tomko P."/>
            <person name="Gavelis G."/>
            <person name="Widhalm J.R."/>
            <person name="Wisecaver J.H."/>
        </authorList>
    </citation>
    <scope>NUCLEOTIDE SEQUENCE</scope>
    <source>
        <strain evidence="12">ECLA1</strain>
    </source>
</reference>
<keyword evidence="3 9" id="KW-0812">Transmembrane</keyword>
<comment type="subcellular location">
    <subcellularLocation>
        <location evidence="1">Cell membrane</location>
        <topology evidence="1">Multi-pass membrane protein</topology>
    </subcellularLocation>
</comment>
<evidence type="ECO:0000256" key="1">
    <source>
        <dbReference type="ARBA" id="ARBA00004651"/>
    </source>
</evidence>
<evidence type="ECO:0000313" key="13">
    <source>
        <dbReference type="Proteomes" id="UP001283361"/>
    </source>
</evidence>
<dbReference type="AlphaFoldDB" id="A0AAE1DU16"/>
<feature type="domain" description="G-protein coupled receptors family 1 profile" evidence="11">
    <location>
        <begin position="69"/>
        <end position="392"/>
    </location>
</feature>
<keyword evidence="7 9" id="KW-0675">Receptor</keyword>
<dbReference type="EMBL" id="JAWDGP010002614">
    <property type="protein sequence ID" value="KAK3781633.1"/>
    <property type="molecule type" value="Genomic_DNA"/>
</dbReference>
<dbReference type="Proteomes" id="UP001283361">
    <property type="component" value="Unassembled WGS sequence"/>
</dbReference>
<feature type="transmembrane region" description="Helical" evidence="10">
    <location>
        <begin position="53"/>
        <end position="78"/>
    </location>
</feature>
<proteinExistence type="inferred from homology"/>
<dbReference type="InterPro" id="IPR050569">
    <property type="entry name" value="TAAR"/>
</dbReference>
<keyword evidence="5 9" id="KW-0297">G-protein coupled receptor</keyword>
<dbReference type="PANTHER" id="PTHR24249:SF372">
    <property type="entry name" value="G-PROTEIN COUPLED RECEPTORS FAMILY 1 PROFILE DOMAIN-CONTAINING PROTEIN"/>
    <property type="match status" value="1"/>
</dbReference>
<feature type="transmembrane region" description="Helical" evidence="10">
    <location>
        <begin position="170"/>
        <end position="188"/>
    </location>
</feature>
<evidence type="ECO:0000313" key="12">
    <source>
        <dbReference type="EMBL" id="KAK3781633.1"/>
    </source>
</evidence>
<evidence type="ECO:0000256" key="5">
    <source>
        <dbReference type="ARBA" id="ARBA00023040"/>
    </source>
</evidence>
<evidence type="ECO:0000256" key="4">
    <source>
        <dbReference type="ARBA" id="ARBA00022989"/>
    </source>
</evidence>
<feature type="transmembrane region" description="Helical" evidence="10">
    <location>
        <begin position="215"/>
        <end position="237"/>
    </location>
</feature>
<protein>
    <recommendedName>
        <fullName evidence="11">G-protein coupled receptors family 1 profile domain-containing protein</fullName>
    </recommendedName>
</protein>
<keyword evidence="4 10" id="KW-1133">Transmembrane helix</keyword>
<evidence type="ECO:0000256" key="2">
    <source>
        <dbReference type="ARBA" id="ARBA00022475"/>
    </source>
</evidence>
<dbReference type="GO" id="GO:0004930">
    <property type="term" value="F:G protein-coupled receptor activity"/>
    <property type="evidence" value="ECO:0007669"/>
    <property type="project" value="UniProtKB-KW"/>
</dbReference>
<comment type="similarity">
    <text evidence="9">Belongs to the G-protein coupled receptor 1 family.</text>
</comment>
<dbReference type="CDD" id="cd00637">
    <property type="entry name" value="7tm_classA_rhodopsin-like"/>
    <property type="match status" value="1"/>
</dbReference>
<dbReference type="InterPro" id="IPR000276">
    <property type="entry name" value="GPCR_Rhodpsn"/>
</dbReference>
<dbReference type="SUPFAM" id="SSF81321">
    <property type="entry name" value="Family A G protein-coupled receptor-like"/>
    <property type="match status" value="1"/>
</dbReference>
<keyword evidence="13" id="KW-1185">Reference proteome</keyword>
<evidence type="ECO:0000256" key="8">
    <source>
        <dbReference type="ARBA" id="ARBA00023224"/>
    </source>
</evidence>
<organism evidence="12 13">
    <name type="scientific">Elysia crispata</name>
    <name type="common">lettuce slug</name>
    <dbReference type="NCBI Taxonomy" id="231223"/>
    <lineage>
        <taxon>Eukaryota</taxon>
        <taxon>Metazoa</taxon>
        <taxon>Spiralia</taxon>
        <taxon>Lophotrochozoa</taxon>
        <taxon>Mollusca</taxon>
        <taxon>Gastropoda</taxon>
        <taxon>Heterobranchia</taxon>
        <taxon>Euthyneura</taxon>
        <taxon>Panpulmonata</taxon>
        <taxon>Sacoglossa</taxon>
        <taxon>Placobranchoidea</taxon>
        <taxon>Plakobranchidae</taxon>
        <taxon>Elysia</taxon>
    </lineage>
</organism>
<dbReference type="PANTHER" id="PTHR24249">
    <property type="entry name" value="HISTAMINE RECEPTOR-RELATED G-PROTEIN COUPLED RECEPTOR"/>
    <property type="match status" value="1"/>
</dbReference>
<dbReference type="PRINTS" id="PR00237">
    <property type="entry name" value="GPCRRHODOPSN"/>
</dbReference>
<keyword evidence="2" id="KW-1003">Cell membrane</keyword>
<gene>
    <name evidence="12" type="ORF">RRG08_029296</name>
</gene>
<sequence>MPNLTSATTITTYFSFSLQGLSIDNSTATPIGTSSLTSMVATPSRSLPNPVSIFLSMIAVSLSAMAIVFNSLLILAIFKSRALQTPTNLFLSSLATGETAFAMSGMPVAAACVLAGNWPFTQTACRVSAAVQSLARSSSTFSLMAVCLDRCLAVSRPLKYSHLLTMHTGSVFLVLLWLLAIALALLPINRVWGRYSYDHAHFMCIHMADNGNENLVREVICSFLPAFVIVASLLQIIRDVRSHHRIFSVVPVPVAAPDSAGATQGGRGRRDKMGQGESIPGFVLPVGPRSFNRNTMRAMRSLYIVTLGYAIFCLPSDFVNAFQRSSQELGEADFTKNFSSRSEESKMIAVEETGEKTHPNWNTTQQNLQPRHHVTAIVWLSFLCGVVNPLVIIAFNRIFRREVRAFL</sequence>
<evidence type="ECO:0000256" key="6">
    <source>
        <dbReference type="ARBA" id="ARBA00023136"/>
    </source>
</evidence>
<evidence type="ECO:0000256" key="3">
    <source>
        <dbReference type="ARBA" id="ARBA00022692"/>
    </source>
</evidence>
<dbReference type="GO" id="GO:0005886">
    <property type="term" value="C:plasma membrane"/>
    <property type="evidence" value="ECO:0007669"/>
    <property type="project" value="UniProtKB-SubCell"/>
</dbReference>
<dbReference type="PROSITE" id="PS50262">
    <property type="entry name" value="G_PROTEIN_RECEP_F1_2"/>
    <property type="match status" value="1"/>
</dbReference>
<name>A0AAE1DU16_9GAST</name>
<evidence type="ECO:0000256" key="10">
    <source>
        <dbReference type="SAM" id="Phobius"/>
    </source>
</evidence>
<dbReference type="Pfam" id="PF00001">
    <property type="entry name" value="7tm_1"/>
    <property type="match status" value="1"/>
</dbReference>
<evidence type="ECO:0000259" key="11">
    <source>
        <dbReference type="PROSITE" id="PS50262"/>
    </source>
</evidence>
<feature type="transmembrane region" description="Helical" evidence="10">
    <location>
        <begin position="376"/>
        <end position="399"/>
    </location>
</feature>
<evidence type="ECO:0000256" key="9">
    <source>
        <dbReference type="RuleBase" id="RU000688"/>
    </source>
</evidence>
<evidence type="ECO:0000256" key="7">
    <source>
        <dbReference type="ARBA" id="ARBA00023170"/>
    </source>
</evidence>
<keyword evidence="6 10" id="KW-0472">Membrane</keyword>
<dbReference type="SMART" id="SM01381">
    <property type="entry name" value="7TM_GPCR_Srsx"/>
    <property type="match status" value="1"/>
</dbReference>
<comment type="caution">
    <text evidence="12">The sequence shown here is derived from an EMBL/GenBank/DDBJ whole genome shotgun (WGS) entry which is preliminary data.</text>
</comment>